<name>A0A9P8PVF7_9ASCO</name>
<comment type="caution">
    <text evidence="1">The sequence shown here is derived from an EMBL/GenBank/DDBJ whole genome shotgun (WGS) entry which is preliminary data.</text>
</comment>
<reference evidence="1" key="2">
    <citation type="submission" date="2021-01" db="EMBL/GenBank/DDBJ databases">
        <authorList>
            <person name="Schikora-Tamarit M.A."/>
        </authorList>
    </citation>
    <scope>NUCLEOTIDE SEQUENCE</scope>
    <source>
        <strain evidence="1">CBS6341</strain>
    </source>
</reference>
<gene>
    <name evidence="1" type="ORF">WICMUC_001256</name>
</gene>
<proteinExistence type="predicted"/>
<evidence type="ECO:0000313" key="2">
    <source>
        <dbReference type="Proteomes" id="UP000769528"/>
    </source>
</evidence>
<dbReference type="OrthoDB" id="10555922at2759"/>
<keyword evidence="2" id="KW-1185">Reference proteome</keyword>
<protein>
    <submittedName>
        <fullName evidence="1">Uncharacterized protein</fullName>
    </submittedName>
</protein>
<dbReference type="AlphaFoldDB" id="A0A9P8PVF7"/>
<accession>A0A9P8PVF7</accession>
<reference evidence="1" key="1">
    <citation type="journal article" date="2021" name="Open Biol.">
        <title>Shared evolutionary footprints suggest mitochondrial oxidative damage underlies multiple complex I losses in fungi.</title>
        <authorList>
            <person name="Schikora-Tamarit M.A."/>
            <person name="Marcet-Houben M."/>
            <person name="Nosek J."/>
            <person name="Gabaldon T."/>
        </authorList>
    </citation>
    <scope>NUCLEOTIDE SEQUENCE</scope>
    <source>
        <strain evidence="1">CBS6341</strain>
    </source>
</reference>
<sequence length="87" mass="9257">MSFPREILEPPVNLNNSGLPPVEIPCWTRTTVDCSLATGITMEFFFNSALSFNDETPNLGNGNSKPGNVGLAASNPCVPVGLAVFKM</sequence>
<dbReference type="Proteomes" id="UP000769528">
    <property type="component" value="Unassembled WGS sequence"/>
</dbReference>
<organism evidence="1 2">
    <name type="scientific">Wickerhamomyces mucosus</name>
    <dbReference type="NCBI Taxonomy" id="1378264"/>
    <lineage>
        <taxon>Eukaryota</taxon>
        <taxon>Fungi</taxon>
        <taxon>Dikarya</taxon>
        <taxon>Ascomycota</taxon>
        <taxon>Saccharomycotina</taxon>
        <taxon>Saccharomycetes</taxon>
        <taxon>Phaffomycetales</taxon>
        <taxon>Wickerhamomycetaceae</taxon>
        <taxon>Wickerhamomyces</taxon>
    </lineage>
</organism>
<evidence type="ECO:0000313" key="1">
    <source>
        <dbReference type="EMBL" id="KAH3679061.1"/>
    </source>
</evidence>
<dbReference type="EMBL" id="JAEUBF010000390">
    <property type="protein sequence ID" value="KAH3679061.1"/>
    <property type="molecule type" value="Genomic_DNA"/>
</dbReference>